<dbReference type="AlphaFoldDB" id="A0A381SN72"/>
<gene>
    <name evidence="2" type="ORF">METZ01_LOCUS56681</name>
</gene>
<feature type="transmembrane region" description="Helical" evidence="1">
    <location>
        <begin position="43"/>
        <end position="63"/>
    </location>
</feature>
<accession>A0A381SN72</accession>
<sequence length="73" mass="8034">MLVIERHKAIICAYDVRVNTVSVAVIVNTGYEFELSGGVKSELQLHGVVGSVIAIILFFSYISRLPNANTLRK</sequence>
<keyword evidence="1" id="KW-1133">Transmembrane helix</keyword>
<evidence type="ECO:0000313" key="2">
    <source>
        <dbReference type="EMBL" id="SVA03827.1"/>
    </source>
</evidence>
<organism evidence="2">
    <name type="scientific">marine metagenome</name>
    <dbReference type="NCBI Taxonomy" id="408172"/>
    <lineage>
        <taxon>unclassified sequences</taxon>
        <taxon>metagenomes</taxon>
        <taxon>ecological metagenomes</taxon>
    </lineage>
</organism>
<protein>
    <submittedName>
        <fullName evidence="2">Uncharacterized protein</fullName>
    </submittedName>
</protein>
<proteinExistence type="predicted"/>
<name>A0A381SN72_9ZZZZ</name>
<dbReference type="EMBL" id="UINC01003156">
    <property type="protein sequence ID" value="SVA03827.1"/>
    <property type="molecule type" value="Genomic_DNA"/>
</dbReference>
<reference evidence="2" key="1">
    <citation type="submission" date="2018-05" db="EMBL/GenBank/DDBJ databases">
        <authorList>
            <person name="Lanie J.A."/>
            <person name="Ng W.-L."/>
            <person name="Kazmierczak K.M."/>
            <person name="Andrzejewski T.M."/>
            <person name="Davidsen T.M."/>
            <person name="Wayne K.J."/>
            <person name="Tettelin H."/>
            <person name="Glass J.I."/>
            <person name="Rusch D."/>
            <person name="Podicherti R."/>
            <person name="Tsui H.-C.T."/>
            <person name="Winkler M.E."/>
        </authorList>
    </citation>
    <scope>NUCLEOTIDE SEQUENCE</scope>
</reference>
<evidence type="ECO:0000256" key="1">
    <source>
        <dbReference type="SAM" id="Phobius"/>
    </source>
</evidence>
<keyword evidence="1" id="KW-0812">Transmembrane</keyword>
<keyword evidence="1" id="KW-0472">Membrane</keyword>